<dbReference type="Proteomes" id="UP000805193">
    <property type="component" value="Unassembled WGS sequence"/>
</dbReference>
<protein>
    <submittedName>
        <fullName evidence="1">Uncharacterized protein</fullName>
    </submittedName>
</protein>
<dbReference type="EMBL" id="JABSTQ010011242">
    <property type="protein sequence ID" value="KAG0413658.1"/>
    <property type="molecule type" value="Genomic_DNA"/>
</dbReference>
<organism evidence="1 2">
    <name type="scientific">Ixodes persulcatus</name>
    <name type="common">Taiga tick</name>
    <dbReference type="NCBI Taxonomy" id="34615"/>
    <lineage>
        <taxon>Eukaryota</taxon>
        <taxon>Metazoa</taxon>
        <taxon>Ecdysozoa</taxon>
        <taxon>Arthropoda</taxon>
        <taxon>Chelicerata</taxon>
        <taxon>Arachnida</taxon>
        <taxon>Acari</taxon>
        <taxon>Parasitiformes</taxon>
        <taxon>Ixodida</taxon>
        <taxon>Ixodoidea</taxon>
        <taxon>Ixodidae</taxon>
        <taxon>Ixodinae</taxon>
        <taxon>Ixodes</taxon>
    </lineage>
</organism>
<name>A0AC60P2R5_IXOPE</name>
<sequence>MLMTRIEESYNQMKTRLRKAFDEVPYVTVAADCWTSFRRFGHLQDDQELLLASVVLRRFKVGGVHGDARRQELTQLLKVEDIILDDVIEVVLEVALDILLDVVFDIVLDDVKDGV</sequence>
<proteinExistence type="predicted"/>
<comment type="caution">
    <text evidence="1">The sequence shown here is derived from an EMBL/GenBank/DDBJ whole genome shotgun (WGS) entry which is preliminary data.</text>
</comment>
<gene>
    <name evidence="1" type="ORF">HPB47_009179</name>
</gene>
<evidence type="ECO:0000313" key="1">
    <source>
        <dbReference type="EMBL" id="KAG0413658.1"/>
    </source>
</evidence>
<keyword evidence="2" id="KW-1185">Reference proteome</keyword>
<accession>A0AC60P2R5</accession>
<reference evidence="1 2" key="1">
    <citation type="journal article" date="2020" name="Cell">
        <title>Large-Scale Comparative Analyses of Tick Genomes Elucidate Their Genetic Diversity and Vector Capacities.</title>
        <authorList>
            <consortium name="Tick Genome and Microbiome Consortium (TIGMIC)"/>
            <person name="Jia N."/>
            <person name="Wang J."/>
            <person name="Shi W."/>
            <person name="Du L."/>
            <person name="Sun Y."/>
            <person name="Zhan W."/>
            <person name="Jiang J.F."/>
            <person name="Wang Q."/>
            <person name="Zhang B."/>
            <person name="Ji P."/>
            <person name="Bell-Sakyi L."/>
            <person name="Cui X.M."/>
            <person name="Yuan T.T."/>
            <person name="Jiang B.G."/>
            <person name="Yang W.F."/>
            <person name="Lam T.T."/>
            <person name="Chang Q.C."/>
            <person name="Ding S.J."/>
            <person name="Wang X.J."/>
            <person name="Zhu J.G."/>
            <person name="Ruan X.D."/>
            <person name="Zhao L."/>
            <person name="Wei J.T."/>
            <person name="Ye R.Z."/>
            <person name="Que T.C."/>
            <person name="Du C.H."/>
            <person name="Zhou Y.H."/>
            <person name="Cheng J.X."/>
            <person name="Dai P.F."/>
            <person name="Guo W.B."/>
            <person name="Han X.H."/>
            <person name="Huang E.J."/>
            <person name="Li L.F."/>
            <person name="Wei W."/>
            <person name="Gao Y.C."/>
            <person name="Liu J.Z."/>
            <person name="Shao H.Z."/>
            <person name="Wang X."/>
            <person name="Wang C.C."/>
            <person name="Yang T.C."/>
            <person name="Huo Q.B."/>
            <person name="Li W."/>
            <person name="Chen H.Y."/>
            <person name="Chen S.E."/>
            <person name="Zhou L.G."/>
            <person name="Ni X.B."/>
            <person name="Tian J.H."/>
            <person name="Sheng Y."/>
            <person name="Liu T."/>
            <person name="Pan Y.S."/>
            <person name="Xia L.Y."/>
            <person name="Li J."/>
            <person name="Zhao F."/>
            <person name="Cao W.C."/>
        </authorList>
    </citation>
    <scope>NUCLEOTIDE SEQUENCE [LARGE SCALE GENOMIC DNA]</scope>
    <source>
        <strain evidence="1">Iper-2018</strain>
    </source>
</reference>
<evidence type="ECO:0000313" key="2">
    <source>
        <dbReference type="Proteomes" id="UP000805193"/>
    </source>
</evidence>